<dbReference type="EMBL" id="JABEZX010043399">
    <property type="protein sequence ID" value="MBA0574916.1"/>
    <property type="molecule type" value="Genomic_DNA"/>
</dbReference>
<sequence>MWLSKFGLKSGITRSSSSFTITMVICPTY</sequence>
<dbReference type="AlphaFoldDB" id="A0A7J8NDD9"/>
<dbReference type="Proteomes" id="UP000593572">
    <property type="component" value="Unassembled WGS sequence"/>
</dbReference>
<organism evidence="1 2">
    <name type="scientific">Gossypium lobatum</name>
    <dbReference type="NCBI Taxonomy" id="34289"/>
    <lineage>
        <taxon>Eukaryota</taxon>
        <taxon>Viridiplantae</taxon>
        <taxon>Streptophyta</taxon>
        <taxon>Embryophyta</taxon>
        <taxon>Tracheophyta</taxon>
        <taxon>Spermatophyta</taxon>
        <taxon>Magnoliopsida</taxon>
        <taxon>eudicotyledons</taxon>
        <taxon>Gunneridae</taxon>
        <taxon>Pentapetalae</taxon>
        <taxon>rosids</taxon>
        <taxon>malvids</taxon>
        <taxon>Malvales</taxon>
        <taxon>Malvaceae</taxon>
        <taxon>Malvoideae</taxon>
        <taxon>Gossypium</taxon>
    </lineage>
</organism>
<comment type="caution">
    <text evidence="1">The sequence shown here is derived from an EMBL/GenBank/DDBJ whole genome shotgun (WGS) entry which is preliminary data.</text>
</comment>
<evidence type="ECO:0000313" key="2">
    <source>
        <dbReference type="Proteomes" id="UP000593572"/>
    </source>
</evidence>
<name>A0A7J8NDD9_9ROSI</name>
<evidence type="ECO:0000313" key="1">
    <source>
        <dbReference type="EMBL" id="MBA0574916.1"/>
    </source>
</evidence>
<protein>
    <submittedName>
        <fullName evidence="1">Uncharacterized protein</fullName>
    </submittedName>
</protein>
<gene>
    <name evidence="1" type="ORF">Golob_027594</name>
</gene>
<keyword evidence="2" id="KW-1185">Reference proteome</keyword>
<reference evidence="1 2" key="1">
    <citation type="journal article" date="2019" name="Genome Biol. Evol.">
        <title>Insights into the evolution of the New World diploid cottons (Gossypium, subgenus Houzingenia) based on genome sequencing.</title>
        <authorList>
            <person name="Grover C.E."/>
            <person name="Arick M.A. 2nd"/>
            <person name="Thrash A."/>
            <person name="Conover J.L."/>
            <person name="Sanders W.S."/>
            <person name="Peterson D.G."/>
            <person name="Frelichowski J.E."/>
            <person name="Scheffler J.A."/>
            <person name="Scheffler B.E."/>
            <person name="Wendel J.F."/>
        </authorList>
    </citation>
    <scope>NUCLEOTIDE SEQUENCE [LARGE SCALE GENOMIC DNA]</scope>
    <source>
        <strain evidence="1">157</strain>
        <tissue evidence="1">Leaf</tissue>
    </source>
</reference>
<accession>A0A7J8NDD9</accession>
<proteinExistence type="predicted"/>